<dbReference type="Pfam" id="PF10604">
    <property type="entry name" value="Polyketide_cyc2"/>
    <property type="match status" value="1"/>
</dbReference>
<dbReference type="EMBL" id="BAAAZO010000009">
    <property type="protein sequence ID" value="GAA3625108.1"/>
    <property type="molecule type" value="Genomic_DNA"/>
</dbReference>
<protein>
    <submittedName>
        <fullName evidence="1">SRPBCC family protein</fullName>
    </submittedName>
</protein>
<dbReference type="Proteomes" id="UP001501074">
    <property type="component" value="Unassembled WGS sequence"/>
</dbReference>
<evidence type="ECO:0000313" key="1">
    <source>
        <dbReference type="EMBL" id="GAA3625108.1"/>
    </source>
</evidence>
<dbReference type="PIRSF" id="PIRSF017371">
    <property type="entry name" value="UCP017371"/>
    <property type="match status" value="1"/>
</dbReference>
<dbReference type="InterPro" id="IPR014488">
    <property type="entry name" value="UCP017371"/>
</dbReference>
<evidence type="ECO:0000313" key="2">
    <source>
        <dbReference type="Proteomes" id="UP001501074"/>
    </source>
</evidence>
<comment type="caution">
    <text evidence="1">The sequence shown here is derived from an EMBL/GenBank/DDBJ whole genome shotgun (WGS) entry which is preliminary data.</text>
</comment>
<name>A0ABP7A581_9ACTN</name>
<dbReference type="SUPFAM" id="SSF55961">
    <property type="entry name" value="Bet v1-like"/>
    <property type="match status" value="1"/>
</dbReference>
<reference evidence="2" key="1">
    <citation type="journal article" date="2019" name="Int. J. Syst. Evol. Microbiol.">
        <title>The Global Catalogue of Microorganisms (GCM) 10K type strain sequencing project: providing services to taxonomists for standard genome sequencing and annotation.</title>
        <authorList>
            <consortium name="The Broad Institute Genomics Platform"/>
            <consortium name="The Broad Institute Genome Sequencing Center for Infectious Disease"/>
            <person name="Wu L."/>
            <person name="Ma J."/>
        </authorList>
    </citation>
    <scope>NUCLEOTIDE SEQUENCE [LARGE SCALE GENOMIC DNA]</scope>
    <source>
        <strain evidence="2">JCM 16902</strain>
    </source>
</reference>
<dbReference type="InterPro" id="IPR023393">
    <property type="entry name" value="START-like_dom_sf"/>
</dbReference>
<gene>
    <name evidence="1" type="ORF">GCM10022223_47780</name>
</gene>
<dbReference type="Gene3D" id="3.30.530.20">
    <property type="match status" value="1"/>
</dbReference>
<accession>A0ABP7A581</accession>
<proteinExistence type="predicted"/>
<sequence length="167" mass="17930">MRAAQIGRINEMGQVTCVSEISVVLERDVVAPPDVTFDALADYTIMRPKVLPEQFTGYQVTAGGTGEGTRITYDLHATKKRTRHVEAVVTEPPAGQQLLESDTGSTLRVLWDVAAAPGGSKVTVQVSWQGAGGVKGFFERTFAPGGIRRIYGAELDNLQQQIAADPS</sequence>
<dbReference type="InterPro" id="IPR019587">
    <property type="entry name" value="Polyketide_cyclase/dehydratase"/>
</dbReference>
<dbReference type="CDD" id="cd07812">
    <property type="entry name" value="SRPBCC"/>
    <property type="match status" value="1"/>
</dbReference>
<keyword evidence="2" id="KW-1185">Reference proteome</keyword>
<organism evidence="1 2">
    <name type="scientific">Kineosporia mesophila</name>
    <dbReference type="NCBI Taxonomy" id="566012"/>
    <lineage>
        <taxon>Bacteria</taxon>
        <taxon>Bacillati</taxon>
        <taxon>Actinomycetota</taxon>
        <taxon>Actinomycetes</taxon>
        <taxon>Kineosporiales</taxon>
        <taxon>Kineosporiaceae</taxon>
        <taxon>Kineosporia</taxon>
    </lineage>
</organism>